<feature type="domain" description="DUF4440" evidence="1">
    <location>
        <begin position="17"/>
        <end position="111"/>
    </location>
</feature>
<dbReference type="Proteomes" id="UP000239197">
    <property type="component" value="Plasmid unnamed1"/>
</dbReference>
<keyword evidence="3" id="KW-1185">Reference proteome</keyword>
<organism evidence="2 3">
    <name type="scientific">Rahnella sikkimica</name>
    <dbReference type="NCBI Taxonomy" id="1805933"/>
    <lineage>
        <taxon>Bacteria</taxon>
        <taxon>Pseudomonadati</taxon>
        <taxon>Pseudomonadota</taxon>
        <taxon>Gammaproteobacteria</taxon>
        <taxon>Enterobacterales</taxon>
        <taxon>Yersiniaceae</taxon>
        <taxon>Rahnella</taxon>
    </lineage>
</organism>
<keyword evidence="2" id="KW-0614">Plasmid</keyword>
<dbReference type="AlphaFoldDB" id="A0A2L1UY55"/>
<dbReference type="Gene3D" id="3.10.450.50">
    <property type="match status" value="1"/>
</dbReference>
<protein>
    <submittedName>
        <fullName evidence="2">DUF4440 domain-containing protein</fullName>
    </submittedName>
</protein>
<dbReference type="SUPFAM" id="SSF54427">
    <property type="entry name" value="NTF2-like"/>
    <property type="match status" value="1"/>
</dbReference>
<evidence type="ECO:0000313" key="2">
    <source>
        <dbReference type="EMBL" id="AVF37831.1"/>
    </source>
</evidence>
<dbReference type="InterPro" id="IPR027843">
    <property type="entry name" value="DUF4440"/>
</dbReference>
<dbReference type="KEGG" id="rox:BV494_23390"/>
<dbReference type="InterPro" id="IPR032710">
    <property type="entry name" value="NTF2-like_dom_sf"/>
</dbReference>
<name>A0A2L1UY55_9GAMM</name>
<evidence type="ECO:0000313" key="3">
    <source>
        <dbReference type="Proteomes" id="UP000239197"/>
    </source>
</evidence>
<sequence>MTAILDEIKALECSLHTARRNDKQWLERVLHPDFREITRSGKRVDRHQTIAALIAETEESGIESGDFQLQILSEKSVLLTYKTCVRINTGNLRGALRSSIWTLTEGTGWQLVFHQGTPAAETLTSPSTR</sequence>
<evidence type="ECO:0000259" key="1">
    <source>
        <dbReference type="Pfam" id="PF14534"/>
    </source>
</evidence>
<dbReference type="Pfam" id="PF14534">
    <property type="entry name" value="DUF4440"/>
    <property type="match status" value="1"/>
</dbReference>
<reference evidence="3" key="1">
    <citation type="submission" date="2017-01" db="EMBL/GenBank/DDBJ databases">
        <title>Genome sequence of Rouxiella sp. ERMR1:05.</title>
        <authorList>
            <person name="Kumar R."/>
            <person name="Singh D."/>
            <person name="Kumar S."/>
        </authorList>
    </citation>
    <scope>NUCLEOTIDE SEQUENCE [LARGE SCALE GENOMIC DNA]</scope>
    <source>
        <strain evidence="3">ERMR1:05</strain>
        <plasmid evidence="3">unnamed1</plasmid>
    </source>
</reference>
<dbReference type="EMBL" id="CP019063">
    <property type="protein sequence ID" value="AVF37831.1"/>
    <property type="molecule type" value="Genomic_DNA"/>
</dbReference>
<proteinExistence type="predicted"/>
<geneLocation type="plasmid" evidence="2 3">
    <name>unnamed1</name>
</geneLocation>
<dbReference type="OrthoDB" id="121974at2"/>
<accession>A0A2L1UY55</accession>
<dbReference type="RefSeq" id="WP_104925168.1">
    <property type="nucleotide sequence ID" value="NZ_CP019063.1"/>
</dbReference>
<gene>
    <name evidence="2" type="ORF">BV494_23390</name>
</gene>